<reference evidence="4" key="1">
    <citation type="submission" date="2016-12" db="EMBL/GenBank/DDBJ databases">
        <authorList>
            <person name="Varghese N."/>
            <person name="Submissions S."/>
        </authorList>
    </citation>
    <scope>NUCLEOTIDE SEQUENCE [LARGE SCALE GENOMIC DNA]</scope>
    <source>
        <strain evidence="4">DSM 13020</strain>
    </source>
</reference>
<organism evidence="3 4">
    <name type="scientific">Fervidobacterium gondwanense DSM 13020</name>
    <dbReference type="NCBI Taxonomy" id="1121883"/>
    <lineage>
        <taxon>Bacteria</taxon>
        <taxon>Thermotogati</taxon>
        <taxon>Thermotogota</taxon>
        <taxon>Thermotogae</taxon>
        <taxon>Thermotogales</taxon>
        <taxon>Fervidobacteriaceae</taxon>
        <taxon>Fervidobacterium</taxon>
    </lineage>
</organism>
<dbReference type="InterPro" id="IPR011335">
    <property type="entry name" value="Restrct_endonuc-II-like"/>
</dbReference>
<dbReference type="GO" id="GO:0004519">
    <property type="term" value="F:endonuclease activity"/>
    <property type="evidence" value="ECO:0007669"/>
    <property type="project" value="UniProtKB-KW"/>
</dbReference>
<dbReference type="EMBL" id="FRDJ01000001">
    <property type="protein sequence ID" value="SHN49784.1"/>
    <property type="molecule type" value="Genomic_DNA"/>
</dbReference>
<dbReference type="InterPro" id="IPR003509">
    <property type="entry name" value="UPF0102_YraN-like"/>
</dbReference>
<evidence type="ECO:0000313" key="3">
    <source>
        <dbReference type="EMBL" id="SHN49784.1"/>
    </source>
</evidence>
<keyword evidence="3" id="KW-0540">Nuclease</keyword>
<dbReference type="HAMAP" id="MF_00048">
    <property type="entry name" value="UPF0102"/>
    <property type="match status" value="1"/>
</dbReference>
<keyword evidence="3" id="KW-0255">Endonuclease</keyword>
<keyword evidence="4" id="KW-1185">Reference proteome</keyword>
<evidence type="ECO:0000313" key="4">
    <source>
        <dbReference type="Proteomes" id="UP000184207"/>
    </source>
</evidence>
<protein>
    <recommendedName>
        <fullName evidence="2">UPF0102 protein SAMN02745226_00168</fullName>
    </recommendedName>
</protein>
<dbReference type="PANTHER" id="PTHR34039">
    <property type="entry name" value="UPF0102 PROTEIN YRAN"/>
    <property type="match status" value="1"/>
</dbReference>
<proteinExistence type="inferred from homology"/>
<dbReference type="Pfam" id="PF02021">
    <property type="entry name" value="UPF0102"/>
    <property type="match status" value="1"/>
</dbReference>
<gene>
    <name evidence="3" type="ORF">SAMN02745226_00168</name>
</gene>
<dbReference type="Gene3D" id="3.40.1350.10">
    <property type="match status" value="1"/>
</dbReference>
<dbReference type="GO" id="GO:0003676">
    <property type="term" value="F:nucleic acid binding"/>
    <property type="evidence" value="ECO:0007669"/>
    <property type="project" value="InterPro"/>
</dbReference>
<comment type="similarity">
    <text evidence="1 2">Belongs to the UPF0102 family.</text>
</comment>
<evidence type="ECO:0000256" key="1">
    <source>
        <dbReference type="ARBA" id="ARBA00006738"/>
    </source>
</evidence>
<dbReference type="Proteomes" id="UP000184207">
    <property type="component" value="Unassembled WGS sequence"/>
</dbReference>
<dbReference type="STRING" id="1121883.SAMN02745226_00168"/>
<keyword evidence="3" id="KW-0378">Hydrolase</keyword>
<dbReference type="PANTHER" id="PTHR34039:SF1">
    <property type="entry name" value="UPF0102 PROTEIN YRAN"/>
    <property type="match status" value="1"/>
</dbReference>
<evidence type="ECO:0000256" key="2">
    <source>
        <dbReference type="HAMAP-Rule" id="MF_00048"/>
    </source>
</evidence>
<dbReference type="CDD" id="cd20736">
    <property type="entry name" value="PoNe_Nuclease"/>
    <property type="match status" value="1"/>
</dbReference>
<name>A0A1M7RU96_FERGO</name>
<dbReference type="AlphaFoldDB" id="A0A1M7RU96"/>
<dbReference type="InterPro" id="IPR011856">
    <property type="entry name" value="tRNA_endonuc-like_dom_sf"/>
</dbReference>
<accession>A0A1M7RU96</accession>
<sequence>MRTFLKKIIGLSKSRVFTDNSKVKEWQKSEELAAQYLKKKGYKIESRNYRTPFGEIDIIAKKGNMYVFVEVKSGTGRKIRPSERVDENKHQRICKVAEYYIHRELKKKRRDDFLYKTRIDVIEIIDGKITHYENIGWDFV</sequence>
<dbReference type="SUPFAM" id="SSF52980">
    <property type="entry name" value="Restriction endonuclease-like"/>
    <property type="match status" value="1"/>
</dbReference>